<keyword evidence="1" id="KW-1133">Transmembrane helix</keyword>
<dbReference type="RefSeq" id="WP_321565830.1">
    <property type="nucleotide sequence ID" value="NZ_CP139558.1"/>
</dbReference>
<keyword evidence="1" id="KW-0472">Membrane</keyword>
<dbReference type="Proteomes" id="UP001324380">
    <property type="component" value="Chromosome"/>
</dbReference>
<feature type="transmembrane region" description="Helical" evidence="1">
    <location>
        <begin position="316"/>
        <end position="341"/>
    </location>
</feature>
<feature type="transmembrane region" description="Helical" evidence="1">
    <location>
        <begin position="353"/>
        <end position="371"/>
    </location>
</feature>
<evidence type="ECO:0000256" key="1">
    <source>
        <dbReference type="SAM" id="Phobius"/>
    </source>
</evidence>
<feature type="transmembrane region" description="Helical" evidence="1">
    <location>
        <begin position="77"/>
        <end position="98"/>
    </location>
</feature>
<gene>
    <name evidence="2" type="ORF">SNE25_14545</name>
</gene>
<proteinExistence type="predicted"/>
<evidence type="ECO:0008006" key="4">
    <source>
        <dbReference type="Google" id="ProtNLM"/>
    </source>
</evidence>
<evidence type="ECO:0000313" key="2">
    <source>
        <dbReference type="EMBL" id="WPU96741.1"/>
    </source>
</evidence>
<accession>A0ABZ0TVF5</accession>
<keyword evidence="3" id="KW-1185">Reference proteome</keyword>
<sequence>MINRIYPLLLLVLILASFFHVQAIVLVITLVIIFMPLKNHLAAIKAARVFAALMLPAICGLIVGYRNDNYLILKDLYYFTIPVLFILSGMVLACRLNIGSFLKTLVYAGLITSVMVTAISVSYIGFSALLDPYSAHYAMGIVGAPGPPMGLACLLFTWKFNIRLFRPHWFKLFMVVNTFGIYMCASRTYFIIMVCFMLLLVADKVKRIWIIPTVFFAVMLIALIPSDIFQATSSETFMSKLLGSFNELKMGDYNTEQDINMKYRGYESFMALKGYMEGDTQDWIFGGLAKTVDLKTFVRLGEDTDFQFIPVLHNGWLYLLVKMGIAGVLIYIIVFFNLIIIQWKKYADTKAKPAIRLFAALSIGSIFSLLLTNYIVTALFNVEMCIIMITLGYSYLNFQALVFKQQALEKQQAQKYELAY</sequence>
<feature type="transmembrane region" description="Helical" evidence="1">
    <location>
        <begin position="6"/>
        <end position="34"/>
    </location>
</feature>
<dbReference type="EMBL" id="CP139558">
    <property type="protein sequence ID" value="WPU96741.1"/>
    <property type="molecule type" value="Genomic_DNA"/>
</dbReference>
<protein>
    <recommendedName>
        <fullName evidence="4">O-antigen ligase domain-containing protein</fullName>
    </recommendedName>
</protein>
<feature type="transmembrane region" description="Helical" evidence="1">
    <location>
        <begin position="179"/>
        <end position="202"/>
    </location>
</feature>
<name>A0ABZ0TVF5_9SPHI</name>
<feature type="transmembrane region" description="Helical" evidence="1">
    <location>
        <begin position="46"/>
        <end position="65"/>
    </location>
</feature>
<evidence type="ECO:0000313" key="3">
    <source>
        <dbReference type="Proteomes" id="UP001324380"/>
    </source>
</evidence>
<reference evidence="2 3" key="1">
    <citation type="submission" date="2023-11" db="EMBL/GenBank/DDBJ databases">
        <title>Analysis of the Genomes of Mucilaginibacter gossypii cycad 4 and M. sabulilitoris SNA2: microbes with the potential for plant growth promotion.</title>
        <authorList>
            <person name="Hirsch A.M."/>
            <person name="Humm E."/>
            <person name="Rubbi M."/>
            <person name="Del Vecchio G."/>
            <person name="Ha S.M."/>
            <person name="Pellegrini M."/>
            <person name="Gunsalus R.P."/>
        </authorList>
    </citation>
    <scope>NUCLEOTIDE SEQUENCE [LARGE SCALE GENOMIC DNA]</scope>
    <source>
        <strain evidence="2 3">SNA2</strain>
    </source>
</reference>
<keyword evidence="1" id="KW-0812">Transmembrane</keyword>
<feature type="transmembrane region" description="Helical" evidence="1">
    <location>
        <begin position="137"/>
        <end position="158"/>
    </location>
</feature>
<organism evidence="2 3">
    <name type="scientific">Mucilaginibacter sabulilitoris</name>
    <dbReference type="NCBI Taxonomy" id="1173583"/>
    <lineage>
        <taxon>Bacteria</taxon>
        <taxon>Pseudomonadati</taxon>
        <taxon>Bacteroidota</taxon>
        <taxon>Sphingobacteriia</taxon>
        <taxon>Sphingobacteriales</taxon>
        <taxon>Sphingobacteriaceae</taxon>
        <taxon>Mucilaginibacter</taxon>
    </lineage>
</organism>
<feature type="transmembrane region" description="Helical" evidence="1">
    <location>
        <begin position="105"/>
        <end position="125"/>
    </location>
</feature>
<feature type="transmembrane region" description="Helical" evidence="1">
    <location>
        <begin position="208"/>
        <end position="229"/>
    </location>
</feature>